<dbReference type="NCBIfam" id="NF040910">
    <property type="entry name" value="CD1375_fam"/>
    <property type="match status" value="1"/>
</dbReference>
<accession>A0A8H2M8Q2</accession>
<keyword evidence="2" id="KW-1185">Reference proteome</keyword>
<evidence type="ECO:0000313" key="2">
    <source>
        <dbReference type="Proteomes" id="UP000377798"/>
    </source>
</evidence>
<dbReference type="AlphaFoldDB" id="A0A8H2M8Q2"/>
<sequence length="41" mass="4405">MAVIYASLIVSGYKTFGQVPKVIQAQVKEVLIQLGLGELAE</sequence>
<comment type="caution">
    <text evidence="1">The sequence shown here is derived from an EMBL/GenBank/DDBJ whole genome shotgun (WGS) entry which is preliminary data.</text>
</comment>
<evidence type="ECO:0000313" key="1">
    <source>
        <dbReference type="EMBL" id="VFB17182.1"/>
    </source>
</evidence>
<dbReference type="InterPro" id="IPR047907">
    <property type="entry name" value="CD1375-like"/>
</dbReference>
<protein>
    <submittedName>
        <fullName evidence="1">Uncharacterized protein</fullName>
    </submittedName>
</protein>
<organism evidence="1 2">
    <name type="scientific">Urinicoccus massiliensis</name>
    <dbReference type="NCBI Taxonomy" id="1723382"/>
    <lineage>
        <taxon>Bacteria</taxon>
        <taxon>Bacillati</taxon>
        <taxon>Bacillota</taxon>
        <taxon>Tissierellia</taxon>
        <taxon>Tissierellales</taxon>
        <taxon>Peptoniphilaceae</taxon>
        <taxon>Urinicoccus</taxon>
    </lineage>
</organism>
<name>A0A8H2M8Q2_9FIRM</name>
<reference evidence="1 2" key="1">
    <citation type="submission" date="2019-02" db="EMBL/GenBank/DDBJ databases">
        <authorList>
            <consortium name="Pathogen Informatics"/>
        </authorList>
    </citation>
    <scope>NUCLEOTIDE SEQUENCE [LARGE SCALE GENOMIC DNA]</scope>
    <source>
        <strain evidence="1 2">3012STDY7089603</strain>
    </source>
</reference>
<dbReference type="Proteomes" id="UP000377798">
    <property type="component" value="Unassembled WGS sequence"/>
</dbReference>
<gene>
    <name evidence="1" type="ORF">NCTC13150_01768</name>
</gene>
<dbReference type="EMBL" id="CAACYI010000001">
    <property type="protein sequence ID" value="VFB17182.1"/>
    <property type="molecule type" value="Genomic_DNA"/>
</dbReference>
<proteinExistence type="predicted"/>